<sequence>MLCTLPKRAEVKKDYPGLLDITSAGHLLAEEDVREGTREVEEELGVSIEFEDLISLGIIKGEIKLEQIWDREICHVFLYECRLLPEFKLQEDEVDSLYKIRLDDVMNLFEGTVTEITATEISKQNSKIVNKASFVGLDSYYVNIFDRIKKRLNKAKGSVQQAKD</sequence>
<feature type="domain" description="Nudix hydrolase" evidence="1">
    <location>
        <begin position="5"/>
        <end position="105"/>
    </location>
</feature>
<evidence type="ECO:0000313" key="2">
    <source>
        <dbReference type="EMBL" id="MCK6255399.1"/>
    </source>
</evidence>
<dbReference type="Pfam" id="PF00293">
    <property type="entry name" value="NUDIX"/>
    <property type="match status" value="1"/>
</dbReference>
<evidence type="ECO:0000313" key="3">
    <source>
        <dbReference type="Proteomes" id="UP001139011"/>
    </source>
</evidence>
<dbReference type="InterPro" id="IPR000086">
    <property type="entry name" value="NUDIX_hydrolase_dom"/>
</dbReference>
<dbReference type="AlphaFoldDB" id="A0A9X2BAZ2"/>
<keyword evidence="3" id="KW-1185">Reference proteome</keyword>
<name>A0A9X2BAZ2_9BACL</name>
<reference evidence="2" key="1">
    <citation type="submission" date="2021-09" db="EMBL/GenBank/DDBJ databases">
        <title>Genome analysis of Fictibacillus sp. KIGAM418 isolated from marine sediment.</title>
        <authorList>
            <person name="Seo M.-J."/>
            <person name="Cho E.-S."/>
            <person name="Hwang C.Y."/>
        </authorList>
    </citation>
    <scope>NUCLEOTIDE SEQUENCE</scope>
    <source>
        <strain evidence="2">KIGAM418</strain>
    </source>
</reference>
<gene>
    <name evidence="2" type="ORF">LCY76_02005</name>
</gene>
<accession>A0A9X2BAZ2</accession>
<evidence type="ECO:0000259" key="1">
    <source>
        <dbReference type="Pfam" id="PF00293"/>
    </source>
</evidence>
<comment type="caution">
    <text evidence="2">The sequence shown here is derived from an EMBL/GenBank/DDBJ whole genome shotgun (WGS) entry which is preliminary data.</text>
</comment>
<dbReference type="EMBL" id="JAIWJX010000002">
    <property type="protein sequence ID" value="MCK6255399.1"/>
    <property type="molecule type" value="Genomic_DNA"/>
</dbReference>
<protein>
    <submittedName>
        <fullName evidence="2">NUDIX domain-containing protein</fullName>
    </submittedName>
</protein>
<dbReference type="RefSeq" id="WP_248251227.1">
    <property type="nucleotide sequence ID" value="NZ_JAIWJX010000002.1"/>
</dbReference>
<dbReference type="Gene3D" id="3.90.79.10">
    <property type="entry name" value="Nucleoside Triphosphate Pyrophosphohydrolase"/>
    <property type="match status" value="1"/>
</dbReference>
<dbReference type="SUPFAM" id="SSF55811">
    <property type="entry name" value="Nudix"/>
    <property type="match status" value="1"/>
</dbReference>
<proteinExistence type="predicted"/>
<dbReference type="InterPro" id="IPR015797">
    <property type="entry name" value="NUDIX_hydrolase-like_dom_sf"/>
</dbReference>
<dbReference type="CDD" id="cd04692">
    <property type="entry name" value="NUDIX_Hydrolase"/>
    <property type="match status" value="1"/>
</dbReference>
<dbReference type="Proteomes" id="UP001139011">
    <property type="component" value="Unassembled WGS sequence"/>
</dbReference>
<organism evidence="2 3">
    <name type="scientific">Fictibacillus marinisediminis</name>
    <dbReference type="NCBI Taxonomy" id="2878389"/>
    <lineage>
        <taxon>Bacteria</taxon>
        <taxon>Bacillati</taxon>
        <taxon>Bacillota</taxon>
        <taxon>Bacilli</taxon>
        <taxon>Bacillales</taxon>
        <taxon>Fictibacillaceae</taxon>
        <taxon>Fictibacillus</taxon>
    </lineage>
</organism>